<evidence type="ECO:0000313" key="10">
    <source>
        <dbReference type="Proteomes" id="UP000055611"/>
    </source>
</evidence>
<evidence type="ECO:0000256" key="5">
    <source>
        <dbReference type="ARBA" id="ARBA00022840"/>
    </source>
</evidence>
<comment type="pathway">
    <text evidence="7">Metabolic intermediate biosynthesis; chorismate biosynthesis; chorismate from D-erythrose 4-phosphate and phosphoenolpyruvate: step 5/7.</text>
</comment>
<evidence type="ECO:0000256" key="3">
    <source>
        <dbReference type="ARBA" id="ARBA00022741"/>
    </source>
</evidence>
<name>A0A126QKX1_9BACT</name>
<evidence type="ECO:0000313" key="8">
    <source>
        <dbReference type="EMBL" id="AMK10611.1"/>
    </source>
</evidence>
<dbReference type="InterPro" id="IPR031322">
    <property type="entry name" value="Shikimate/glucono_kinase"/>
</dbReference>
<dbReference type="NCBIfam" id="NF040667">
    <property type="entry name" value="hom_kin_desulfo"/>
    <property type="match status" value="1"/>
</dbReference>
<dbReference type="HAMAP" id="MF_00109">
    <property type="entry name" value="Shikimate_kinase"/>
    <property type="match status" value="1"/>
</dbReference>
<reference evidence="8 10" key="1">
    <citation type="journal article" date="2016" name="Front. Microbiol.">
        <title>Genome Sequence of the Piezophilic, Mesophilic Sulfate-Reducing Bacterium Desulfovibrio indicus J2T.</title>
        <authorList>
            <person name="Cao J."/>
            <person name="Maignien L."/>
            <person name="Shao Z."/>
            <person name="Alain K."/>
            <person name="Jebbar M."/>
        </authorList>
    </citation>
    <scope>NUCLEOTIDE SEQUENCE [LARGE SCALE GENOMIC DNA]</scope>
    <source>
        <strain evidence="8 10">J2</strain>
    </source>
</reference>
<feature type="binding site" evidence="7">
    <location>
        <position position="90"/>
    </location>
    <ligand>
        <name>substrate</name>
    </ligand>
</feature>
<keyword evidence="7" id="KW-0963">Cytoplasm</keyword>
<dbReference type="EC" id="2.7.1.71" evidence="7"/>
<evidence type="ECO:0000256" key="2">
    <source>
        <dbReference type="ARBA" id="ARBA00022679"/>
    </source>
</evidence>
<sequence length="178" mass="19705">MVFNRIERDKVLQPCITLVGMAGAGKSTLGGLLAARLDWGQLDTDRYMESYYGLTLQGIMDSYGLDDFLRIEEELVSGLNLTRTVISTGGSVIYGERAVARLKELGPVVLLDIDEPTFLERVGSGENRGLAIGPGKTMVDLYNERLPLYRKAADLTVRTDRLTPEACVERILNHIDIQ</sequence>
<dbReference type="Proteomes" id="UP000055611">
    <property type="component" value="Chromosome"/>
</dbReference>
<dbReference type="CDD" id="cd00464">
    <property type="entry name" value="SK"/>
    <property type="match status" value="1"/>
</dbReference>
<keyword evidence="3 7" id="KW-0547">Nucleotide-binding</keyword>
<comment type="caution">
    <text evidence="7">Lacks conserved residue(s) required for the propagation of feature annotation.</text>
</comment>
<keyword evidence="10" id="KW-1185">Reference proteome</keyword>
<dbReference type="InterPro" id="IPR000623">
    <property type="entry name" value="Shikimate_kinase/TSH1"/>
</dbReference>
<keyword evidence="4 7" id="KW-0418">Kinase</keyword>
<dbReference type="RefSeq" id="WP_066801369.1">
    <property type="nucleotide sequence ID" value="NZ_CP014206.1"/>
</dbReference>
<dbReference type="AlphaFoldDB" id="A0A126QKX1"/>
<comment type="subcellular location">
    <subcellularLocation>
        <location evidence="7">Cytoplasm</location>
    </subcellularLocation>
</comment>
<proteinExistence type="inferred from homology"/>
<comment type="function">
    <text evidence="7">Catalyzes the specific phosphorylation of the 3-hydroxyl group of shikimic acid using ATP as a cosubstrate.</text>
</comment>
<keyword evidence="2 7" id="KW-0808">Transferase</keyword>
<comment type="similarity">
    <text evidence="7">Belongs to the shikimate kinase family.</text>
</comment>
<evidence type="ECO:0000313" key="11">
    <source>
        <dbReference type="Proteomes" id="UP000295506"/>
    </source>
</evidence>
<feature type="binding site" evidence="7">
    <location>
        <position position="145"/>
    </location>
    <ligand>
        <name>substrate</name>
    </ligand>
</feature>
<reference evidence="9 11" key="2">
    <citation type="submission" date="2019-03" db="EMBL/GenBank/DDBJ databases">
        <title>Genomic Encyclopedia of Type Strains, Phase IV (KMG-IV): sequencing the most valuable type-strain genomes for metagenomic binning, comparative biology and taxonomic classification.</title>
        <authorList>
            <person name="Goeker M."/>
        </authorList>
    </citation>
    <scope>NUCLEOTIDE SEQUENCE [LARGE SCALE GENOMIC DNA]</scope>
    <source>
        <strain evidence="9 11">DSM 101483</strain>
    </source>
</reference>
<comment type="subunit">
    <text evidence="7">Monomer.</text>
</comment>
<dbReference type="SUPFAM" id="SSF52540">
    <property type="entry name" value="P-loop containing nucleoside triphosphate hydrolases"/>
    <property type="match status" value="1"/>
</dbReference>
<dbReference type="GO" id="GO:0009073">
    <property type="term" value="P:aromatic amino acid family biosynthetic process"/>
    <property type="evidence" value="ECO:0007669"/>
    <property type="project" value="UniProtKB-KW"/>
</dbReference>
<feature type="binding site" evidence="7">
    <location>
        <begin position="23"/>
        <end position="28"/>
    </location>
    <ligand>
        <name>ATP</name>
        <dbReference type="ChEBI" id="CHEBI:30616"/>
    </ligand>
</feature>
<keyword evidence="1 7" id="KW-0028">Amino-acid biosynthesis</keyword>
<keyword evidence="6 7" id="KW-0057">Aromatic amino acid biosynthesis</keyword>
<dbReference type="PANTHER" id="PTHR21087:SF16">
    <property type="entry name" value="SHIKIMATE KINASE 1, CHLOROPLASTIC"/>
    <property type="match status" value="1"/>
</dbReference>
<dbReference type="Proteomes" id="UP000295506">
    <property type="component" value="Unassembled WGS sequence"/>
</dbReference>
<keyword evidence="7" id="KW-0479">Metal-binding</keyword>
<dbReference type="Pfam" id="PF01202">
    <property type="entry name" value="SKI"/>
    <property type="match status" value="1"/>
</dbReference>
<gene>
    <name evidence="7" type="primary">aroK</name>
    <name evidence="8" type="ORF">AWY79_05535</name>
    <name evidence="9" type="ORF">EDC59_11624</name>
</gene>
<comment type="catalytic activity">
    <reaction evidence="7">
        <text>shikimate + ATP = 3-phosphoshikimate + ADP + H(+)</text>
        <dbReference type="Rhea" id="RHEA:13121"/>
        <dbReference type="ChEBI" id="CHEBI:15378"/>
        <dbReference type="ChEBI" id="CHEBI:30616"/>
        <dbReference type="ChEBI" id="CHEBI:36208"/>
        <dbReference type="ChEBI" id="CHEBI:145989"/>
        <dbReference type="ChEBI" id="CHEBI:456216"/>
        <dbReference type="EC" id="2.7.1.71"/>
    </reaction>
</comment>
<dbReference type="GO" id="GO:0000287">
    <property type="term" value="F:magnesium ion binding"/>
    <property type="evidence" value="ECO:0007669"/>
    <property type="project" value="UniProtKB-UniRule"/>
</dbReference>
<feature type="binding site" evidence="7">
    <location>
        <position position="45"/>
    </location>
    <ligand>
        <name>substrate</name>
    </ligand>
</feature>
<dbReference type="InterPro" id="IPR027417">
    <property type="entry name" value="P-loop_NTPase"/>
</dbReference>
<dbReference type="EMBL" id="SOBK01000016">
    <property type="protein sequence ID" value="TDT82712.1"/>
    <property type="molecule type" value="Genomic_DNA"/>
</dbReference>
<dbReference type="GO" id="GO:0009423">
    <property type="term" value="P:chorismate biosynthetic process"/>
    <property type="evidence" value="ECO:0007669"/>
    <property type="project" value="UniProtKB-UniRule"/>
</dbReference>
<dbReference type="GO" id="GO:0008652">
    <property type="term" value="P:amino acid biosynthetic process"/>
    <property type="evidence" value="ECO:0007669"/>
    <property type="project" value="UniProtKB-KW"/>
</dbReference>
<evidence type="ECO:0000256" key="7">
    <source>
        <dbReference type="HAMAP-Rule" id="MF_00109"/>
    </source>
</evidence>
<dbReference type="Gene3D" id="3.40.50.300">
    <property type="entry name" value="P-loop containing nucleotide triphosphate hydrolases"/>
    <property type="match status" value="1"/>
</dbReference>
<dbReference type="OrthoDB" id="9800332at2"/>
<evidence type="ECO:0000256" key="1">
    <source>
        <dbReference type="ARBA" id="ARBA00022605"/>
    </source>
</evidence>
<dbReference type="PRINTS" id="PR01100">
    <property type="entry name" value="SHIKIMTKNASE"/>
</dbReference>
<evidence type="ECO:0000256" key="4">
    <source>
        <dbReference type="ARBA" id="ARBA00022777"/>
    </source>
</evidence>
<dbReference type="EMBL" id="CP014206">
    <property type="protein sequence ID" value="AMK10611.1"/>
    <property type="molecule type" value="Genomic_DNA"/>
</dbReference>
<evidence type="ECO:0000256" key="6">
    <source>
        <dbReference type="ARBA" id="ARBA00023141"/>
    </source>
</evidence>
<dbReference type="KEGG" id="dej:AWY79_05535"/>
<comment type="cofactor">
    <cofactor evidence="7">
        <name>Mg(2+)</name>
        <dbReference type="ChEBI" id="CHEBI:18420"/>
    </cofactor>
    <text evidence="7">Binds 1 Mg(2+) ion per subunit.</text>
</comment>
<dbReference type="GO" id="GO:0005524">
    <property type="term" value="F:ATP binding"/>
    <property type="evidence" value="ECO:0007669"/>
    <property type="project" value="UniProtKB-UniRule"/>
</dbReference>
<organism evidence="9 11">
    <name type="scientific">Pseudodesulfovibrio indicus</name>
    <dbReference type="NCBI Taxonomy" id="1716143"/>
    <lineage>
        <taxon>Bacteria</taxon>
        <taxon>Pseudomonadati</taxon>
        <taxon>Thermodesulfobacteriota</taxon>
        <taxon>Desulfovibrionia</taxon>
        <taxon>Desulfovibrionales</taxon>
        <taxon>Desulfovibrionaceae</taxon>
    </lineage>
</organism>
<dbReference type="PANTHER" id="PTHR21087">
    <property type="entry name" value="SHIKIMATE KINASE"/>
    <property type="match status" value="1"/>
</dbReference>
<feature type="binding site" evidence="7">
    <location>
        <position position="27"/>
    </location>
    <ligand>
        <name>Mg(2+)</name>
        <dbReference type="ChEBI" id="CHEBI:18420"/>
    </ligand>
</feature>
<feature type="binding site" evidence="7">
    <location>
        <position position="128"/>
    </location>
    <ligand>
        <name>ATP</name>
        <dbReference type="ChEBI" id="CHEBI:30616"/>
    </ligand>
</feature>
<accession>A0A126QKX1</accession>
<dbReference type="GO" id="GO:0004765">
    <property type="term" value="F:shikimate kinase activity"/>
    <property type="evidence" value="ECO:0007669"/>
    <property type="project" value="UniProtKB-UniRule"/>
</dbReference>
<evidence type="ECO:0000313" key="9">
    <source>
        <dbReference type="EMBL" id="TDT82712.1"/>
    </source>
</evidence>
<keyword evidence="7" id="KW-0460">Magnesium</keyword>
<keyword evidence="5 7" id="KW-0067">ATP-binding</keyword>
<protein>
    <recommendedName>
        <fullName evidence="7">Shikimate kinase</fullName>
        <shortName evidence="7">SK</shortName>
        <ecNumber evidence="7">2.7.1.71</ecNumber>
    </recommendedName>
</protein>
<dbReference type="GO" id="GO:0005829">
    <property type="term" value="C:cytosol"/>
    <property type="evidence" value="ECO:0007669"/>
    <property type="project" value="TreeGrafter"/>
</dbReference>